<dbReference type="AlphaFoldDB" id="A0A2V1DAZ1"/>
<keyword evidence="2 6" id="KW-0812">Transmembrane</keyword>
<dbReference type="EMBL" id="KZ805502">
    <property type="protein sequence ID" value="PVH95270.1"/>
    <property type="molecule type" value="Genomic_DNA"/>
</dbReference>
<keyword evidence="4 6" id="KW-0472">Membrane</keyword>
<evidence type="ECO:0000256" key="6">
    <source>
        <dbReference type="SAM" id="Phobius"/>
    </source>
</evidence>
<feature type="domain" description="Rhodopsin" evidence="7">
    <location>
        <begin position="9"/>
        <end position="197"/>
    </location>
</feature>
<accession>A0A2V1DAZ1</accession>
<keyword evidence="9" id="KW-1185">Reference proteome</keyword>
<dbReference type="InterPro" id="IPR052337">
    <property type="entry name" value="SAT4-like"/>
</dbReference>
<dbReference type="Pfam" id="PF20684">
    <property type="entry name" value="Fung_rhodopsin"/>
    <property type="match status" value="1"/>
</dbReference>
<evidence type="ECO:0000256" key="3">
    <source>
        <dbReference type="ARBA" id="ARBA00022989"/>
    </source>
</evidence>
<name>A0A2V1DAZ1_9PLEO</name>
<dbReference type="OrthoDB" id="444631at2759"/>
<organism evidence="8 9">
    <name type="scientific">Periconia macrospinosa</name>
    <dbReference type="NCBI Taxonomy" id="97972"/>
    <lineage>
        <taxon>Eukaryota</taxon>
        <taxon>Fungi</taxon>
        <taxon>Dikarya</taxon>
        <taxon>Ascomycota</taxon>
        <taxon>Pezizomycotina</taxon>
        <taxon>Dothideomycetes</taxon>
        <taxon>Pleosporomycetidae</taxon>
        <taxon>Pleosporales</taxon>
        <taxon>Massarineae</taxon>
        <taxon>Periconiaceae</taxon>
        <taxon>Periconia</taxon>
    </lineage>
</organism>
<dbReference type="GO" id="GO:0016020">
    <property type="term" value="C:membrane"/>
    <property type="evidence" value="ECO:0007669"/>
    <property type="project" value="UniProtKB-SubCell"/>
</dbReference>
<protein>
    <recommendedName>
        <fullName evidence="7">Rhodopsin domain-containing protein</fullName>
    </recommendedName>
</protein>
<dbReference type="InterPro" id="IPR049326">
    <property type="entry name" value="Rhodopsin_dom_fungi"/>
</dbReference>
<evidence type="ECO:0000313" key="9">
    <source>
        <dbReference type="Proteomes" id="UP000244855"/>
    </source>
</evidence>
<comment type="similarity">
    <text evidence="5">Belongs to the SAT4 family.</text>
</comment>
<dbReference type="Proteomes" id="UP000244855">
    <property type="component" value="Unassembled WGS sequence"/>
</dbReference>
<reference evidence="8 9" key="1">
    <citation type="journal article" date="2018" name="Sci. Rep.">
        <title>Comparative genomics provides insights into the lifestyle and reveals functional heterogeneity of dark septate endophytic fungi.</title>
        <authorList>
            <person name="Knapp D.G."/>
            <person name="Nemeth J.B."/>
            <person name="Barry K."/>
            <person name="Hainaut M."/>
            <person name="Henrissat B."/>
            <person name="Johnson J."/>
            <person name="Kuo A."/>
            <person name="Lim J.H.P."/>
            <person name="Lipzen A."/>
            <person name="Nolan M."/>
            <person name="Ohm R.A."/>
            <person name="Tamas L."/>
            <person name="Grigoriev I.V."/>
            <person name="Spatafora J.W."/>
            <person name="Nagy L.G."/>
            <person name="Kovacs G.M."/>
        </authorList>
    </citation>
    <scope>NUCLEOTIDE SEQUENCE [LARGE SCALE GENOMIC DNA]</scope>
    <source>
        <strain evidence="8 9">DSE2036</strain>
    </source>
</reference>
<dbReference type="PANTHER" id="PTHR33048">
    <property type="entry name" value="PTH11-LIKE INTEGRAL MEMBRANE PROTEIN (AFU_ORTHOLOGUE AFUA_5G11245)"/>
    <property type="match status" value="1"/>
</dbReference>
<feature type="transmembrane region" description="Helical" evidence="6">
    <location>
        <begin position="174"/>
        <end position="196"/>
    </location>
</feature>
<feature type="transmembrane region" description="Helical" evidence="6">
    <location>
        <begin position="47"/>
        <end position="70"/>
    </location>
</feature>
<evidence type="ECO:0000256" key="2">
    <source>
        <dbReference type="ARBA" id="ARBA00022692"/>
    </source>
</evidence>
<proteinExistence type="inferred from homology"/>
<sequence length="286" mass="31949">MDLTTTNAISQFNTYAVWLYIIAGTCYRLALLALYGRLFTVPHTTRYLVRIGFVVIICFNTTVLFVIVFICVPPSYVWDVAHAAEGPGGSQNCRDVRPWAYVNGAMNVVEDAYVLLLPLPVVWGMKMRWARKARVLGVFGVGVLGLVASVIRLVETRLLVNSTDWTRAFSELGFWGVIEVNVAIFCACMTTVPAFLQKYWPQVAGLFNSTRLDTITGKSNRQTQGSSQHHHHQRHVRVEGGFDNSSNEHLTSPQQFALGNITITRDVEVELETIGAGKRERRVEGV</sequence>
<evidence type="ECO:0000259" key="7">
    <source>
        <dbReference type="Pfam" id="PF20684"/>
    </source>
</evidence>
<feature type="transmembrane region" description="Helical" evidence="6">
    <location>
        <begin position="135"/>
        <end position="154"/>
    </location>
</feature>
<gene>
    <name evidence="8" type="ORF">DM02DRAFT_618020</name>
</gene>
<keyword evidence="3 6" id="KW-1133">Transmembrane helix</keyword>
<dbReference type="PANTHER" id="PTHR33048:SF47">
    <property type="entry name" value="INTEGRAL MEMBRANE PROTEIN-RELATED"/>
    <property type="match status" value="1"/>
</dbReference>
<comment type="subcellular location">
    <subcellularLocation>
        <location evidence="1">Membrane</location>
        <topology evidence="1">Multi-pass membrane protein</topology>
    </subcellularLocation>
</comment>
<evidence type="ECO:0000256" key="5">
    <source>
        <dbReference type="ARBA" id="ARBA00038359"/>
    </source>
</evidence>
<evidence type="ECO:0000256" key="4">
    <source>
        <dbReference type="ARBA" id="ARBA00023136"/>
    </source>
</evidence>
<dbReference type="STRING" id="97972.A0A2V1DAZ1"/>
<evidence type="ECO:0000313" key="8">
    <source>
        <dbReference type="EMBL" id="PVH95270.1"/>
    </source>
</evidence>
<feature type="transmembrane region" description="Helical" evidence="6">
    <location>
        <begin position="15"/>
        <end position="35"/>
    </location>
</feature>
<evidence type="ECO:0000256" key="1">
    <source>
        <dbReference type="ARBA" id="ARBA00004141"/>
    </source>
</evidence>